<proteinExistence type="predicted"/>
<feature type="coiled-coil region" evidence="1">
    <location>
        <begin position="195"/>
        <end position="222"/>
    </location>
</feature>
<dbReference type="OrthoDB" id="6115415at2"/>
<keyword evidence="1" id="KW-0175">Coiled coil</keyword>
<evidence type="ECO:0000313" key="3">
    <source>
        <dbReference type="EMBL" id="RNF58140.1"/>
    </source>
</evidence>
<organism evidence="3">
    <name type="scientific">Acidithiobacillus sulfuriphilus</name>
    <dbReference type="NCBI Taxonomy" id="1867749"/>
    <lineage>
        <taxon>Bacteria</taxon>
        <taxon>Pseudomonadati</taxon>
        <taxon>Pseudomonadota</taxon>
        <taxon>Acidithiobacillia</taxon>
        <taxon>Acidithiobacillales</taxon>
        <taxon>Acidithiobacillaceae</taxon>
        <taxon>Acidithiobacillus</taxon>
    </lineage>
</organism>
<dbReference type="EMBL" id="RIZI01000192">
    <property type="protein sequence ID" value="RNF58140.1"/>
    <property type="molecule type" value="Genomic_DNA"/>
</dbReference>
<dbReference type="AlphaFoldDB" id="A0A3M8QUD6"/>
<protein>
    <recommendedName>
        <fullName evidence="2">DUF6969 domain-containing protein</fullName>
    </recommendedName>
</protein>
<evidence type="ECO:0000256" key="1">
    <source>
        <dbReference type="SAM" id="Coils"/>
    </source>
</evidence>
<name>A0A3M8QUD6_9PROT</name>
<comment type="caution">
    <text evidence="3">The sequence shown here is derived from an EMBL/GenBank/DDBJ whole genome shotgun (WGS) entry which is preliminary data.</text>
</comment>
<dbReference type="RefSeq" id="WP_123105880.1">
    <property type="nucleotide sequence ID" value="NZ_CP127527.1"/>
</dbReference>
<evidence type="ECO:0000259" key="2">
    <source>
        <dbReference type="Pfam" id="PF22308"/>
    </source>
</evidence>
<sequence length="222" mass="24782">MRNAGKQVERIMADLAGCGLNAVADLLRGQEPFTEGLHYPPDDAREAKTGARFYYHAHAGPLDEHGHFHLFAPISPSRREAKDCTKDLVQLVAISMDVWGMPQALFSINHWVSGGRWRDAGKTLDLLGRYRVEHAYPSWMVNRWITAMLRLFHPHIATLLAARDKAIGEAATGTSVAAVRADRRRPVVAIMPIDVGELLAELHQLELQAREYQETASSALER</sequence>
<gene>
    <name evidence="3" type="ORF">EC580_13390</name>
</gene>
<dbReference type="InterPro" id="IPR054242">
    <property type="entry name" value="DUF6969"/>
</dbReference>
<reference evidence="3" key="1">
    <citation type="submission" date="2018-10" db="EMBL/GenBank/DDBJ databases">
        <title>Acidithiobacillus sulfuriphilus sp. nov.: an extremely acidophilic sulfur-oxidizing chemolithotroph isolated from a neutral pH environment.</title>
        <authorList>
            <person name="Falagan C."/>
            <person name="Moya-Beltran A."/>
            <person name="Quatrini R."/>
            <person name="Johnson D.B."/>
        </authorList>
    </citation>
    <scope>NUCLEOTIDE SEQUENCE [LARGE SCALE GENOMIC DNA]</scope>
    <source>
        <strain evidence="3">CJ-2</strain>
    </source>
</reference>
<accession>A0A3M8QUD6</accession>
<dbReference type="Pfam" id="PF22308">
    <property type="entry name" value="DUF6969"/>
    <property type="match status" value="1"/>
</dbReference>
<feature type="domain" description="DUF6969" evidence="2">
    <location>
        <begin position="3"/>
        <end position="193"/>
    </location>
</feature>